<evidence type="ECO:0000313" key="2">
    <source>
        <dbReference type="Proteomes" id="UP000828390"/>
    </source>
</evidence>
<reference evidence="1" key="2">
    <citation type="submission" date="2020-11" db="EMBL/GenBank/DDBJ databases">
        <authorList>
            <person name="McCartney M.A."/>
            <person name="Auch B."/>
            <person name="Kono T."/>
            <person name="Mallez S."/>
            <person name="Becker A."/>
            <person name="Gohl D.M."/>
            <person name="Silverstein K.A.T."/>
            <person name="Koren S."/>
            <person name="Bechman K.B."/>
            <person name="Herman A."/>
            <person name="Abrahante J.E."/>
            <person name="Garbe J."/>
        </authorList>
    </citation>
    <scope>NUCLEOTIDE SEQUENCE</scope>
    <source>
        <strain evidence="1">Duluth1</strain>
        <tissue evidence="1">Whole animal</tissue>
    </source>
</reference>
<proteinExistence type="predicted"/>
<name>A0A9D4E632_DREPO</name>
<accession>A0A9D4E632</accession>
<organism evidence="1 2">
    <name type="scientific">Dreissena polymorpha</name>
    <name type="common">Zebra mussel</name>
    <name type="synonym">Mytilus polymorpha</name>
    <dbReference type="NCBI Taxonomy" id="45954"/>
    <lineage>
        <taxon>Eukaryota</taxon>
        <taxon>Metazoa</taxon>
        <taxon>Spiralia</taxon>
        <taxon>Lophotrochozoa</taxon>
        <taxon>Mollusca</taxon>
        <taxon>Bivalvia</taxon>
        <taxon>Autobranchia</taxon>
        <taxon>Heteroconchia</taxon>
        <taxon>Euheterodonta</taxon>
        <taxon>Imparidentia</taxon>
        <taxon>Neoheterodontei</taxon>
        <taxon>Myida</taxon>
        <taxon>Dreissenoidea</taxon>
        <taxon>Dreissenidae</taxon>
        <taxon>Dreissena</taxon>
    </lineage>
</organism>
<evidence type="ECO:0000313" key="1">
    <source>
        <dbReference type="EMBL" id="KAH3774579.1"/>
    </source>
</evidence>
<dbReference type="AlphaFoldDB" id="A0A9D4E632"/>
<reference evidence="1" key="1">
    <citation type="journal article" date="2019" name="bioRxiv">
        <title>The Genome of the Zebra Mussel, Dreissena polymorpha: A Resource for Invasive Species Research.</title>
        <authorList>
            <person name="McCartney M.A."/>
            <person name="Auch B."/>
            <person name="Kono T."/>
            <person name="Mallez S."/>
            <person name="Zhang Y."/>
            <person name="Obille A."/>
            <person name="Becker A."/>
            <person name="Abrahante J.E."/>
            <person name="Garbe J."/>
            <person name="Badalamenti J.P."/>
            <person name="Herman A."/>
            <person name="Mangelson H."/>
            <person name="Liachko I."/>
            <person name="Sullivan S."/>
            <person name="Sone E.D."/>
            <person name="Koren S."/>
            <person name="Silverstein K.A.T."/>
            <person name="Beckman K.B."/>
            <person name="Gohl D.M."/>
        </authorList>
    </citation>
    <scope>NUCLEOTIDE SEQUENCE</scope>
    <source>
        <strain evidence="1">Duluth1</strain>
        <tissue evidence="1">Whole animal</tissue>
    </source>
</reference>
<sequence>MEEKKCSVDENSDSSRNSFVCRSISFSASSSPNESDSPLEFQVRKKHQNLSGGNKHPHTTIVSNEFYNSSEPQKSPLPIAITVDQISTLKFLKDGQKRDNYYFHVRLQKFYKELGI</sequence>
<protein>
    <submittedName>
        <fullName evidence="1">Uncharacterized protein</fullName>
    </submittedName>
</protein>
<dbReference type="EMBL" id="JAIWYP010000009">
    <property type="protein sequence ID" value="KAH3774579.1"/>
    <property type="molecule type" value="Genomic_DNA"/>
</dbReference>
<dbReference type="Proteomes" id="UP000828390">
    <property type="component" value="Unassembled WGS sequence"/>
</dbReference>
<comment type="caution">
    <text evidence="1">The sequence shown here is derived from an EMBL/GenBank/DDBJ whole genome shotgun (WGS) entry which is preliminary data.</text>
</comment>
<keyword evidence="2" id="KW-1185">Reference proteome</keyword>
<gene>
    <name evidence="1" type="ORF">DPMN_175961</name>
</gene>